<dbReference type="SUPFAM" id="SSF52540">
    <property type="entry name" value="P-loop containing nucleoside triphosphate hydrolases"/>
    <property type="match status" value="1"/>
</dbReference>
<keyword evidence="9" id="KW-1185">Reference proteome</keyword>
<protein>
    <submittedName>
        <fullName evidence="8">AAA family ATPase</fullName>
    </submittedName>
</protein>
<keyword evidence="2 5" id="KW-0378">Hydrolase</keyword>
<evidence type="ECO:0000313" key="9">
    <source>
        <dbReference type="Proteomes" id="UP001501509"/>
    </source>
</evidence>
<dbReference type="Proteomes" id="UP001501509">
    <property type="component" value="Unassembled WGS sequence"/>
</dbReference>
<name>A0ABN3PIB6_9ACTN</name>
<keyword evidence="1 5" id="KW-0547">Nucleotide-binding</keyword>
<dbReference type="InterPro" id="IPR014016">
    <property type="entry name" value="UvrD-like_ATP-bd"/>
</dbReference>
<accession>A0ABN3PIB6</accession>
<reference evidence="8 9" key="1">
    <citation type="journal article" date="2019" name="Int. J. Syst. Evol. Microbiol.">
        <title>The Global Catalogue of Microorganisms (GCM) 10K type strain sequencing project: providing services to taxonomists for standard genome sequencing and annotation.</title>
        <authorList>
            <consortium name="The Broad Institute Genomics Platform"/>
            <consortium name="The Broad Institute Genome Sequencing Center for Infectious Disease"/>
            <person name="Wu L."/>
            <person name="Ma J."/>
        </authorList>
    </citation>
    <scope>NUCLEOTIDE SEQUENCE [LARGE SCALE GENOMIC DNA]</scope>
    <source>
        <strain evidence="8 9">JCM 6833</strain>
    </source>
</reference>
<dbReference type="RefSeq" id="WP_344539888.1">
    <property type="nucleotide sequence ID" value="NZ_BAAATD010000002.1"/>
</dbReference>
<comment type="caution">
    <text evidence="8">The sequence shown here is derived from an EMBL/GenBank/DDBJ whole genome shotgun (WGS) entry which is preliminary data.</text>
</comment>
<dbReference type="Pfam" id="PF13538">
    <property type="entry name" value="UvrD_C_2"/>
    <property type="match status" value="1"/>
</dbReference>
<feature type="compositionally biased region" description="Basic and acidic residues" evidence="6">
    <location>
        <begin position="7"/>
        <end position="28"/>
    </location>
</feature>
<dbReference type="EMBL" id="BAAATD010000002">
    <property type="protein sequence ID" value="GAA2587327.1"/>
    <property type="molecule type" value="Genomic_DNA"/>
</dbReference>
<dbReference type="PROSITE" id="PS51198">
    <property type="entry name" value="UVRD_HELICASE_ATP_BIND"/>
    <property type="match status" value="1"/>
</dbReference>
<evidence type="ECO:0000256" key="6">
    <source>
        <dbReference type="SAM" id="MobiDB-lite"/>
    </source>
</evidence>
<evidence type="ECO:0000256" key="1">
    <source>
        <dbReference type="ARBA" id="ARBA00022741"/>
    </source>
</evidence>
<proteinExistence type="predicted"/>
<dbReference type="PANTHER" id="PTHR11070">
    <property type="entry name" value="UVRD / RECB / PCRA DNA HELICASE FAMILY MEMBER"/>
    <property type="match status" value="1"/>
</dbReference>
<feature type="domain" description="UvrD-like helicase ATP-binding" evidence="7">
    <location>
        <begin position="205"/>
        <end position="660"/>
    </location>
</feature>
<evidence type="ECO:0000313" key="8">
    <source>
        <dbReference type="EMBL" id="GAA2587327.1"/>
    </source>
</evidence>
<evidence type="ECO:0000256" key="4">
    <source>
        <dbReference type="ARBA" id="ARBA00022840"/>
    </source>
</evidence>
<evidence type="ECO:0000259" key="7">
    <source>
        <dbReference type="PROSITE" id="PS51198"/>
    </source>
</evidence>
<gene>
    <name evidence="8" type="ORF">GCM10010411_20150</name>
</gene>
<dbReference type="InterPro" id="IPR027785">
    <property type="entry name" value="UvrD-like_helicase_C"/>
</dbReference>
<keyword evidence="3 5" id="KW-0347">Helicase</keyword>
<dbReference type="InterPro" id="IPR027417">
    <property type="entry name" value="P-loop_NTPase"/>
</dbReference>
<evidence type="ECO:0000256" key="5">
    <source>
        <dbReference type="PROSITE-ProRule" id="PRU00560"/>
    </source>
</evidence>
<evidence type="ECO:0000256" key="3">
    <source>
        <dbReference type="ARBA" id="ARBA00022806"/>
    </source>
</evidence>
<dbReference type="InterPro" id="IPR000212">
    <property type="entry name" value="DNA_helicase_UvrD/REP"/>
</dbReference>
<dbReference type="PANTHER" id="PTHR11070:SF45">
    <property type="entry name" value="DNA 3'-5' HELICASE"/>
    <property type="match status" value="1"/>
</dbReference>
<feature type="binding site" evidence="5">
    <location>
        <begin position="226"/>
        <end position="233"/>
    </location>
    <ligand>
        <name>ATP</name>
        <dbReference type="ChEBI" id="CHEBI:30616"/>
    </ligand>
</feature>
<keyword evidence="4 5" id="KW-0067">ATP-binding</keyword>
<dbReference type="Gene3D" id="3.40.50.300">
    <property type="entry name" value="P-loop containing nucleotide triphosphate hydrolases"/>
    <property type="match status" value="3"/>
</dbReference>
<organism evidence="8 9">
    <name type="scientific">Actinomadura fulvescens</name>
    <dbReference type="NCBI Taxonomy" id="46160"/>
    <lineage>
        <taxon>Bacteria</taxon>
        <taxon>Bacillati</taxon>
        <taxon>Actinomycetota</taxon>
        <taxon>Actinomycetes</taxon>
        <taxon>Streptosporangiales</taxon>
        <taxon>Thermomonosporaceae</taxon>
        <taxon>Actinomadura</taxon>
    </lineage>
</organism>
<sequence length="835" mass="91191">MGSRQADIVKSRSENASERSREAALREEQEYVSRVYERLDTERDQAERTLREGPATRGGGSVLQARLERAVATDEAARRLDGLTGVERGLCFGRIDHAAGGDGRPGDTFYIGRIGLRDDDREPLLIDWRATAARPFYTATPTSPGTLARRRHLHLRLREVVRIDDEVFDLDGLSAADQSTIVGEAALLATLRRGRTGRMSDVVATIQAEQDRVIRAGLPGVLVVQGGPGTGKTVAALHRAAYLLYTHRDVLERRGVLVVGPNATFMRYIEQVLPGLGETDVALATVGELFPGVHATAAETPEVAVLKGGLRMAGLVGAAVADRQRVPDGGLEVVSDGMTLRVDRERLLKIRDRARELRAPHNVQRRLFVHDVLDALALDRAEQFDRMTDEPLEQILSSGSVPEWLQELLEEAEDQPLMDETDLRMAKEALWQEAPVREAIDELWPELTPQRLLAELFADREALAKVGAEAGLTSAEQAALHRPSSREWTVSDVPLLDEAAELLGALDDAAERARRRAAERERDSEERYAREVIQSTGIETLGIPEIDQVDARELAERHVEDALDLAERQHDRGLRLTTAQRAAADREWAYGHVIVDEAQELSEMAWRTVMRRVPTRSLTVVGDIAQTGNPAGARSWGAMLDRYVPGRWREQRLMVNYRTPAAIMRVAADVLVRVAPDQIPPEPVRDDGPPPAVLRIAADELGGELPRLVESELAEIGAGRAGEGRLAVVASAARHAAVRAALPDAEAGATPEALDSQVVVLTTEESKGLEFDSVIVVDPAGIVAGSPRGGQDLYVAITRATRRLTIVHEGVLPDILRTRMAGDPRQSPPSGPSGA</sequence>
<feature type="region of interest" description="Disordered" evidence="6">
    <location>
        <begin position="1"/>
        <end position="28"/>
    </location>
</feature>
<evidence type="ECO:0000256" key="2">
    <source>
        <dbReference type="ARBA" id="ARBA00022801"/>
    </source>
</evidence>